<dbReference type="InterPro" id="IPR036457">
    <property type="entry name" value="PPM-type-like_dom_sf"/>
</dbReference>
<evidence type="ECO:0000256" key="1">
    <source>
        <dbReference type="ARBA" id="ARBA00022801"/>
    </source>
</evidence>
<evidence type="ECO:0000256" key="3">
    <source>
        <dbReference type="SAM" id="Phobius"/>
    </source>
</evidence>
<dbReference type="Gene3D" id="3.30.450.40">
    <property type="match status" value="1"/>
</dbReference>
<dbReference type="InterPro" id="IPR036034">
    <property type="entry name" value="PDZ_sf"/>
</dbReference>
<dbReference type="SUPFAM" id="SSF55781">
    <property type="entry name" value="GAF domain-like"/>
    <property type="match status" value="1"/>
</dbReference>
<feature type="transmembrane region" description="Helical" evidence="3">
    <location>
        <begin position="156"/>
        <end position="172"/>
    </location>
</feature>
<keyword evidence="3" id="KW-1133">Transmembrane helix</keyword>
<feature type="transmembrane region" description="Helical" evidence="3">
    <location>
        <begin position="184"/>
        <end position="210"/>
    </location>
</feature>
<feature type="coiled-coil region" evidence="2">
    <location>
        <begin position="526"/>
        <end position="553"/>
    </location>
</feature>
<dbReference type="RefSeq" id="WP_194449920.1">
    <property type="nucleotide sequence ID" value="NZ_CP063849.1"/>
</dbReference>
<feature type="transmembrane region" description="Helical" evidence="3">
    <location>
        <begin position="299"/>
        <end position="322"/>
    </location>
</feature>
<feature type="domain" description="PPM-type phosphatase" evidence="4">
    <location>
        <begin position="569"/>
        <end position="782"/>
    </location>
</feature>
<evidence type="ECO:0000313" key="6">
    <source>
        <dbReference type="Proteomes" id="UP000593892"/>
    </source>
</evidence>
<reference evidence="5 6" key="1">
    <citation type="submission" date="2020-10" db="EMBL/GenBank/DDBJ databases">
        <title>Complete genome sequence of Paludibaculum fermentans P105T, a facultatively anaerobic acidobacterium capable of dissimilatory Fe(III) reduction.</title>
        <authorList>
            <person name="Dedysh S.N."/>
            <person name="Beletsky A.V."/>
            <person name="Kulichevskaya I.S."/>
            <person name="Mardanov A.V."/>
            <person name="Ravin N.V."/>
        </authorList>
    </citation>
    <scope>NUCLEOTIDE SEQUENCE [LARGE SCALE GENOMIC DNA]</scope>
    <source>
        <strain evidence="5 6">P105</strain>
    </source>
</reference>
<feature type="transmembrane region" description="Helical" evidence="3">
    <location>
        <begin position="222"/>
        <end position="247"/>
    </location>
</feature>
<proteinExistence type="predicted"/>
<dbReference type="SUPFAM" id="SSF50156">
    <property type="entry name" value="PDZ domain-like"/>
    <property type="match status" value="1"/>
</dbReference>
<organism evidence="5 6">
    <name type="scientific">Paludibaculum fermentans</name>
    <dbReference type="NCBI Taxonomy" id="1473598"/>
    <lineage>
        <taxon>Bacteria</taxon>
        <taxon>Pseudomonadati</taxon>
        <taxon>Acidobacteriota</taxon>
        <taxon>Terriglobia</taxon>
        <taxon>Bryobacterales</taxon>
        <taxon>Bryobacteraceae</taxon>
        <taxon>Paludibaculum</taxon>
    </lineage>
</organism>
<dbReference type="SMART" id="SM00331">
    <property type="entry name" value="PP2C_SIG"/>
    <property type="match status" value="1"/>
</dbReference>
<dbReference type="PROSITE" id="PS51746">
    <property type="entry name" value="PPM_2"/>
    <property type="match status" value="1"/>
</dbReference>
<dbReference type="InterPro" id="IPR001932">
    <property type="entry name" value="PPM-type_phosphatase-like_dom"/>
</dbReference>
<dbReference type="AlphaFoldDB" id="A0A7S7NR52"/>
<dbReference type="EMBL" id="CP063849">
    <property type="protein sequence ID" value="QOY88257.1"/>
    <property type="molecule type" value="Genomic_DNA"/>
</dbReference>
<accession>A0A7S7NR52</accession>
<keyword evidence="6" id="KW-1185">Reference proteome</keyword>
<dbReference type="PANTHER" id="PTHR43156:SF2">
    <property type="entry name" value="STAGE II SPORULATION PROTEIN E"/>
    <property type="match status" value="1"/>
</dbReference>
<feature type="transmembrane region" description="Helical" evidence="3">
    <location>
        <begin position="368"/>
        <end position="388"/>
    </location>
</feature>
<feature type="transmembrane region" description="Helical" evidence="3">
    <location>
        <begin position="328"/>
        <end position="347"/>
    </location>
</feature>
<keyword evidence="1" id="KW-0378">Hydrolase</keyword>
<gene>
    <name evidence="5" type="ORF">IRI77_36915</name>
</gene>
<evidence type="ECO:0000313" key="5">
    <source>
        <dbReference type="EMBL" id="QOY88257.1"/>
    </source>
</evidence>
<keyword evidence="3" id="KW-0812">Transmembrane</keyword>
<dbReference type="Proteomes" id="UP000593892">
    <property type="component" value="Chromosome"/>
</dbReference>
<dbReference type="InterPro" id="IPR052016">
    <property type="entry name" value="Bact_Sigma-Reg"/>
</dbReference>
<feature type="transmembrane region" description="Helical" evidence="3">
    <location>
        <begin position="267"/>
        <end position="287"/>
    </location>
</feature>
<dbReference type="KEGG" id="pfer:IRI77_36915"/>
<dbReference type="SUPFAM" id="SSF81606">
    <property type="entry name" value="PP2C-like"/>
    <property type="match status" value="1"/>
</dbReference>
<dbReference type="PANTHER" id="PTHR43156">
    <property type="entry name" value="STAGE II SPORULATION PROTEIN E-RELATED"/>
    <property type="match status" value="1"/>
</dbReference>
<protein>
    <submittedName>
        <fullName evidence="5">SpoIIE family protein phosphatase</fullName>
    </submittedName>
</protein>
<dbReference type="InterPro" id="IPR029016">
    <property type="entry name" value="GAF-like_dom_sf"/>
</dbReference>
<sequence length="784" mass="85494">MDLTHWKQRLALSALLVICGAVEARFIYTSLTPLFQQVPRIPGVIDPENLALGQVKEFATHGGIKEGDTLLAVNGVPIHSGFDAAHEFFARPGGTHVQFTVRTGDGPPRTVDLVTPIQTMTELGDFAFTLGLNIILPVLCIGLGFLVAFRRPSDPTALAILWLLLSLAFMQRSNGYERYSWGVWMSGTAILLDVFSNAWPAAWCAVALLFPDGRWRRGPLSWISLAAIVIYTPHDAARAALVAGMFAEPKVWAILRPLEHLPKALTQSWHFALIGLGLLCFLVKFRAETHPAARRRMRWMLAGLMLGILPNTALMVSAVLLNRDLNDYPIWLLMPGVLAPILIPVTLAYSMLVDRLFDLGVVFRQGLLASRTVTALRLLVNAILLWVAFSGRGWIVTLLCLAGIMVVSYGTDHVRAWVDRRFFREAVNTEQVLIELSNQVRRITDPKKLLEIVQDRIQAALHITRIELLPAGGYQDFGDLILPLTTPDQDYGALRLGPKLSEEPYSRRDLQLLESVASQTALALDVSRLTATVATETAQRERLNNELEIASQVQQRLFPKRAPQIQGLDLAGCCVPAQSVGGDYYDFLTTPGGAVGLAIGDVAGKGVPAALLMAGLQASLRGLILGGVTDLRELMAKLNVLVYDASPANRFATFFYGVYEPAGGALRYSCAGHNPSLLLRATGEHHWLKTPGVGLGMTRRAQYEQAEAALQPGDMLVLYTDGVTEARNPQGEEFGEDRLLDALRAAPGAGAQAAADQLLEALTRFAAGAPQHDDITLIVARRSA</sequence>
<feature type="transmembrane region" description="Helical" evidence="3">
    <location>
        <begin position="126"/>
        <end position="149"/>
    </location>
</feature>
<evidence type="ECO:0000259" key="4">
    <source>
        <dbReference type="PROSITE" id="PS51746"/>
    </source>
</evidence>
<dbReference type="GO" id="GO:0016791">
    <property type="term" value="F:phosphatase activity"/>
    <property type="evidence" value="ECO:0007669"/>
    <property type="project" value="TreeGrafter"/>
</dbReference>
<evidence type="ECO:0000256" key="2">
    <source>
        <dbReference type="SAM" id="Coils"/>
    </source>
</evidence>
<dbReference type="Gene3D" id="2.30.42.10">
    <property type="match status" value="1"/>
</dbReference>
<name>A0A7S7NR52_PALFE</name>
<keyword evidence="2" id="KW-0175">Coiled coil</keyword>
<dbReference type="Pfam" id="PF07228">
    <property type="entry name" value="SpoIIE"/>
    <property type="match status" value="1"/>
</dbReference>
<dbReference type="Gene3D" id="3.60.40.10">
    <property type="entry name" value="PPM-type phosphatase domain"/>
    <property type="match status" value="1"/>
</dbReference>
<keyword evidence="3" id="KW-0472">Membrane</keyword>